<name>A0A776ESU8_9GAMM</name>
<evidence type="ECO:0000313" key="2">
    <source>
        <dbReference type="Proteomes" id="UP000481517"/>
    </source>
</evidence>
<keyword evidence="2" id="KW-1185">Reference proteome</keyword>
<organism evidence="1 2">
    <name type="scientific">Pseudidiomarina piscicola</name>
    <dbReference type="NCBI Taxonomy" id="2614830"/>
    <lineage>
        <taxon>Bacteria</taxon>
        <taxon>Pseudomonadati</taxon>
        <taxon>Pseudomonadota</taxon>
        <taxon>Gammaproteobacteria</taxon>
        <taxon>Alteromonadales</taxon>
        <taxon>Idiomarinaceae</taxon>
        <taxon>Pseudidiomarina</taxon>
    </lineage>
</organism>
<dbReference type="Proteomes" id="UP000481517">
    <property type="component" value="Unassembled WGS sequence"/>
</dbReference>
<dbReference type="RefSeq" id="WP_173920886.1">
    <property type="nucleotide sequence ID" value="NZ_CADCXY010000004.1"/>
</dbReference>
<gene>
    <name evidence="1" type="ORF">PSI9734_01900</name>
</gene>
<proteinExistence type="predicted"/>
<reference evidence="1 2" key="1">
    <citation type="submission" date="2020-02" db="EMBL/GenBank/DDBJ databases">
        <authorList>
            <person name="Rodrigo-Torres L."/>
            <person name="Arahal R. D."/>
            <person name="Lucena T."/>
        </authorList>
    </citation>
    <scope>NUCLEOTIDE SEQUENCE [LARGE SCALE GENOMIC DNA]</scope>
    <source>
        <strain evidence="1 2">CECT 9734</strain>
    </source>
</reference>
<dbReference type="EMBL" id="CADCXY010000004">
    <property type="protein sequence ID" value="CAB0151512.1"/>
    <property type="molecule type" value="Genomic_DNA"/>
</dbReference>
<sequence length="325" mass="36896">MTKSNHWQLIPMEQFERPSAPASTVIQQTWSHLRKLLGADSDDDAVPDEQDFPSYSEFALEPAVAAVNAVFNEEDAPSVRFVISPPFSGCGAIMRKWAEQQGYTQLTPPSIEQLEQADTDPWWQQQQCDTWLLDEFSSFWLRTTAHMQFIRALLPRLLRGEIGCGVVVIDSWTYAFLQRAWPLSLPHCYCFAAASPELLRQSGIVASDKRLRKVTARARGNLGVALAHWAVEQNPERSLPRLPGEADDATAFILYSLLLHHGLRGEYLQQVLPMLAPAQLDVQLLRLQQNAVVELDDEKIWRVTVYAYIEVREFLAARGFWLDGF</sequence>
<accession>A0A776ESU8</accession>
<protein>
    <submittedName>
        <fullName evidence="1">Uncharacterized protein</fullName>
    </submittedName>
</protein>
<evidence type="ECO:0000313" key="1">
    <source>
        <dbReference type="EMBL" id="CAB0151512.1"/>
    </source>
</evidence>
<dbReference type="AlphaFoldDB" id="A0A776ESU8"/>